<name>A0A118K0F2_CYNCS</name>
<gene>
    <name evidence="1" type="ORF">Ccrd_021158</name>
</gene>
<dbReference type="STRING" id="59895.A0A118K0F2"/>
<protein>
    <submittedName>
        <fullName evidence="1">Uncharacterized protein</fullName>
    </submittedName>
</protein>
<reference evidence="1 2" key="1">
    <citation type="journal article" date="2016" name="Sci. Rep.">
        <title>The genome sequence of the outbreeding globe artichoke constructed de novo incorporating a phase-aware low-pass sequencing strategy of F1 progeny.</title>
        <authorList>
            <person name="Scaglione D."/>
            <person name="Reyes-Chin-Wo S."/>
            <person name="Acquadro A."/>
            <person name="Froenicke L."/>
            <person name="Portis E."/>
            <person name="Beitel C."/>
            <person name="Tirone M."/>
            <person name="Mauro R."/>
            <person name="Lo Monaco A."/>
            <person name="Mauromicale G."/>
            <person name="Faccioli P."/>
            <person name="Cattivelli L."/>
            <person name="Rieseberg L."/>
            <person name="Michelmore R."/>
            <person name="Lanteri S."/>
        </authorList>
    </citation>
    <scope>NUCLEOTIDE SEQUENCE [LARGE SCALE GENOMIC DNA]</scope>
    <source>
        <strain evidence="1">2C</strain>
    </source>
</reference>
<evidence type="ECO:0000313" key="2">
    <source>
        <dbReference type="Proteomes" id="UP000243975"/>
    </source>
</evidence>
<dbReference type="EMBL" id="LEKV01003370">
    <property type="protein sequence ID" value="KVI00600.1"/>
    <property type="molecule type" value="Genomic_DNA"/>
</dbReference>
<dbReference type="Gramene" id="KVI00600">
    <property type="protein sequence ID" value="KVI00600"/>
    <property type="gene ID" value="Ccrd_021158"/>
</dbReference>
<sequence length="178" mass="19921">MMHQGWSDNLLNLIGGEEHLKVWDKGSGQVALDSGALAIAEHEGKILYTDADKILLSGSQAIQCKDPLKNTCDWLGRMEKQRRSSGNVTALQTAVLTANNAIAAPDYLVTVDVRTNNFEGEFNRSLRIDSEMLIVQMNSVYLLVLPQFKSTEEVARVWFVEIVKMHESEFGGRDQRQP</sequence>
<evidence type="ECO:0000313" key="1">
    <source>
        <dbReference type="EMBL" id="KVI00600.1"/>
    </source>
</evidence>
<proteinExistence type="predicted"/>
<keyword evidence="2" id="KW-1185">Reference proteome</keyword>
<accession>A0A118K0F2</accession>
<organism evidence="1 2">
    <name type="scientific">Cynara cardunculus var. scolymus</name>
    <name type="common">Globe artichoke</name>
    <name type="synonym">Cynara scolymus</name>
    <dbReference type="NCBI Taxonomy" id="59895"/>
    <lineage>
        <taxon>Eukaryota</taxon>
        <taxon>Viridiplantae</taxon>
        <taxon>Streptophyta</taxon>
        <taxon>Embryophyta</taxon>
        <taxon>Tracheophyta</taxon>
        <taxon>Spermatophyta</taxon>
        <taxon>Magnoliopsida</taxon>
        <taxon>eudicotyledons</taxon>
        <taxon>Gunneridae</taxon>
        <taxon>Pentapetalae</taxon>
        <taxon>asterids</taxon>
        <taxon>campanulids</taxon>
        <taxon>Asterales</taxon>
        <taxon>Asteraceae</taxon>
        <taxon>Carduoideae</taxon>
        <taxon>Cardueae</taxon>
        <taxon>Carduinae</taxon>
        <taxon>Cynara</taxon>
    </lineage>
</organism>
<comment type="caution">
    <text evidence="1">The sequence shown here is derived from an EMBL/GenBank/DDBJ whole genome shotgun (WGS) entry which is preliminary data.</text>
</comment>
<dbReference type="AlphaFoldDB" id="A0A118K0F2"/>
<dbReference type="Proteomes" id="UP000243975">
    <property type="component" value="Unassembled WGS sequence"/>
</dbReference>